<evidence type="ECO:0000259" key="5">
    <source>
        <dbReference type="Pfam" id="PF07732"/>
    </source>
</evidence>
<evidence type="ECO:0000256" key="1">
    <source>
        <dbReference type="ARBA" id="ARBA00022723"/>
    </source>
</evidence>
<dbReference type="PANTHER" id="PTHR11709:SF394">
    <property type="entry name" value="FI03373P-RELATED"/>
    <property type="match status" value="1"/>
</dbReference>
<protein>
    <submittedName>
        <fullName evidence="6">Multicopper oxidase domain-containing protein</fullName>
    </submittedName>
</protein>
<dbReference type="InterPro" id="IPR011707">
    <property type="entry name" value="Cu-oxidase-like_N"/>
</dbReference>
<reference evidence="6 7" key="1">
    <citation type="submission" date="2023-12" db="EMBL/GenBank/DDBJ databases">
        <title>Thiobacillus sedimentum sp. nov., a chemolithoautotrophic sulfur-oxidizing bacterium isolated from freshwater sediment.</title>
        <authorList>
            <person name="Luo J."/>
            <person name="Dai C."/>
        </authorList>
    </citation>
    <scope>NUCLEOTIDE SEQUENCE [LARGE SCALE GENOMIC DNA]</scope>
    <source>
        <strain evidence="6 7">SCUT-2</strain>
    </source>
</reference>
<name>A0ABZ1CJZ0_9PROT</name>
<keyword evidence="7" id="KW-1185">Reference proteome</keyword>
<feature type="domain" description="Plastocyanin-like" evidence="5">
    <location>
        <begin position="25"/>
        <end position="143"/>
    </location>
</feature>
<dbReference type="InterPro" id="IPR045087">
    <property type="entry name" value="Cu-oxidase_fam"/>
</dbReference>
<proteinExistence type="predicted"/>
<dbReference type="Pfam" id="PF07731">
    <property type="entry name" value="Cu-oxidase_2"/>
    <property type="match status" value="1"/>
</dbReference>
<keyword evidence="3" id="KW-0186">Copper</keyword>
<keyword evidence="2" id="KW-0560">Oxidoreductase</keyword>
<dbReference type="CDD" id="cd04202">
    <property type="entry name" value="CuRO_D2_2dMcoN_like"/>
    <property type="match status" value="1"/>
</dbReference>
<evidence type="ECO:0000256" key="2">
    <source>
        <dbReference type="ARBA" id="ARBA00023002"/>
    </source>
</evidence>
<dbReference type="Pfam" id="PF07732">
    <property type="entry name" value="Cu-oxidase_3"/>
    <property type="match status" value="1"/>
</dbReference>
<dbReference type="InterPro" id="IPR008972">
    <property type="entry name" value="Cupredoxin"/>
</dbReference>
<accession>A0ABZ1CJZ0</accession>
<evidence type="ECO:0000256" key="3">
    <source>
        <dbReference type="ARBA" id="ARBA00023008"/>
    </source>
</evidence>
<dbReference type="InterPro" id="IPR011706">
    <property type="entry name" value="Cu-oxidase_C"/>
</dbReference>
<dbReference type="RefSeq" id="WP_324780216.1">
    <property type="nucleotide sequence ID" value="NZ_CP141769.1"/>
</dbReference>
<dbReference type="Proteomes" id="UP001334732">
    <property type="component" value="Chromosome"/>
</dbReference>
<dbReference type="CDD" id="cd13859">
    <property type="entry name" value="CuRO_D1_2dMcoN_like"/>
    <property type="match status" value="1"/>
</dbReference>
<dbReference type="Gene3D" id="2.60.40.420">
    <property type="entry name" value="Cupredoxins - blue copper proteins"/>
    <property type="match status" value="2"/>
</dbReference>
<dbReference type="PANTHER" id="PTHR11709">
    <property type="entry name" value="MULTI-COPPER OXIDASE"/>
    <property type="match status" value="1"/>
</dbReference>
<dbReference type="EMBL" id="CP141769">
    <property type="protein sequence ID" value="WRS39684.1"/>
    <property type="molecule type" value="Genomic_DNA"/>
</dbReference>
<gene>
    <name evidence="6" type="ORF">VA613_02090</name>
</gene>
<sequence>MALTVAALALPTTGWAEKRTFDMTIEDTKITLVDKQQFHTFAFNGQVPGPLIHVKEGDELTVNVNNLTTLPHTIHWHGMLQKGTWRMDGVPDTTQAAIKPGDTFTYKFVAEPSGTMWYHCHVNVNEHVAMRGMWGPFIVDPKQPTPIEKKVTKDYIMMLSDWASKYAFKPGYGGVPGDVFDYFTLNGKAFPDSQPLRVNKGDVVRIRLIGAGELTHSIHIHGHVFKVAFKDGRPLPMPYEADTIMVGPGERYDLILTADNPGRWMVHDHVDSHTMNGDKPMGGLMTVIEYNEISRNDAFYAWKDKKFVPDFYYEESLKKPYGLHDAPGFKGQAVQ</sequence>
<evidence type="ECO:0000313" key="6">
    <source>
        <dbReference type="EMBL" id="WRS39684.1"/>
    </source>
</evidence>
<evidence type="ECO:0000313" key="7">
    <source>
        <dbReference type="Proteomes" id="UP001334732"/>
    </source>
</evidence>
<evidence type="ECO:0000259" key="4">
    <source>
        <dbReference type="Pfam" id="PF07731"/>
    </source>
</evidence>
<dbReference type="SUPFAM" id="SSF49503">
    <property type="entry name" value="Cupredoxins"/>
    <property type="match status" value="2"/>
</dbReference>
<keyword evidence="1" id="KW-0479">Metal-binding</keyword>
<feature type="domain" description="Plastocyanin-like" evidence="4">
    <location>
        <begin position="182"/>
        <end position="277"/>
    </location>
</feature>
<organism evidence="6 7">
    <name type="scientific">Thiobacillus sedimenti</name>
    <dbReference type="NCBI Taxonomy" id="3110231"/>
    <lineage>
        <taxon>Bacteria</taxon>
        <taxon>Pseudomonadati</taxon>
        <taxon>Pseudomonadota</taxon>
        <taxon>Betaproteobacteria</taxon>
        <taxon>Nitrosomonadales</taxon>
        <taxon>Thiobacillaceae</taxon>
        <taxon>Thiobacillus</taxon>
    </lineage>
</organism>